<protein>
    <recommendedName>
        <fullName evidence="3 9">Threonine synthase</fullName>
        <ecNumber evidence="9">4.2.3.1</ecNumber>
    </recommendedName>
</protein>
<dbReference type="RefSeq" id="WP_188657243.1">
    <property type="nucleotide sequence ID" value="NZ_BMIH01000001.1"/>
</dbReference>
<name>A0A916SW75_9SPHN</name>
<evidence type="ECO:0000256" key="9">
    <source>
        <dbReference type="NCBIfam" id="TIGR00260"/>
    </source>
</evidence>
<evidence type="ECO:0000313" key="12">
    <source>
        <dbReference type="EMBL" id="GGB20022.1"/>
    </source>
</evidence>
<dbReference type="Gene3D" id="3.40.50.1100">
    <property type="match status" value="2"/>
</dbReference>
<feature type="modified residue" description="N6-(pyridoxal phosphate)lysine" evidence="10">
    <location>
        <position position="112"/>
    </location>
</feature>
<reference evidence="12" key="2">
    <citation type="submission" date="2020-09" db="EMBL/GenBank/DDBJ databases">
        <authorList>
            <person name="Sun Q."/>
            <person name="Zhou Y."/>
        </authorList>
    </citation>
    <scope>NUCLEOTIDE SEQUENCE</scope>
    <source>
        <strain evidence="12">CGMCC 1.15330</strain>
    </source>
</reference>
<evidence type="ECO:0000313" key="13">
    <source>
        <dbReference type="Proteomes" id="UP000623067"/>
    </source>
</evidence>
<dbReference type="CDD" id="cd01560">
    <property type="entry name" value="Thr-synth_2"/>
    <property type="match status" value="1"/>
</dbReference>
<dbReference type="InterPro" id="IPR000634">
    <property type="entry name" value="Ser/Thr_deHydtase_PyrdxlP-BS"/>
</dbReference>
<dbReference type="Pfam" id="PF14821">
    <property type="entry name" value="Thr_synth_N"/>
    <property type="match status" value="1"/>
</dbReference>
<dbReference type="NCBIfam" id="TIGR00260">
    <property type="entry name" value="thrC"/>
    <property type="match status" value="1"/>
</dbReference>
<dbReference type="InterPro" id="IPR029144">
    <property type="entry name" value="Thr_synth_N"/>
</dbReference>
<feature type="domain" description="Threonine synthase N-terminal" evidence="11">
    <location>
        <begin position="2"/>
        <end position="80"/>
    </location>
</feature>
<comment type="caution">
    <text evidence="12">The sequence shown here is derived from an EMBL/GenBank/DDBJ whole genome shotgun (WGS) entry which is preliminary data.</text>
</comment>
<keyword evidence="13" id="KW-1185">Reference proteome</keyword>
<keyword evidence="5 10" id="KW-0663">Pyridoxal phosphate</keyword>
<comment type="pathway">
    <text evidence="7">Amino-acid biosynthesis.</text>
</comment>
<keyword evidence="6" id="KW-0456">Lyase</keyword>
<evidence type="ECO:0000256" key="1">
    <source>
        <dbReference type="ARBA" id="ARBA00001933"/>
    </source>
</evidence>
<dbReference type="InterPro" id="IPR037158">
    <property type="entry name" value="Thr_synth_N_sf"/>
</dbReference>
<sequence length="466" mass="49423">MRYLSTRGAAPVLDFRGATLAGLASDGGLYIPEAWPTLGAEAIADLAGLSYAETATRVMLPFIGDALSEDELRALCEQAYGRFSHAAVTPLVQLDHDQWLLELFHGPTLAFKDVALQLLGLLFERFLTGTDKRLTIVGATSGDTGSAAIDAVAGREGIDIFMLHPAGRVSDVQRRQMTTVLSPNVHNIAIDGDFDQAQALVKTMFATPALADRFALSAVNSINWARLMAQVVYYFYAAVRLGAPGRAVAFSVPTGNFGDVFAGYVASRMGLPVAQLVVATNVNDILHRALSAGDYSKGVVAQTATPSMDIQVSSNFERLLFDLGGRDGSALAAQMAGFEASGAMRLTNAQREGAAPLFASARVDADDMALAMRWACEHAGQVIDPHTAIALSAARALDLAADVPVVTLATAHPAKFRDAVERATGMRPPLPARIGDLFEREERYVTLPATLAAVGDYVAQHAHPSA</sequence>
<evidence type="ECO:0000256" key="2">
    <source>
        <dbReference type="ARBA" id="ARBA00005517"/>
    </source>
</evidence>
<dbReference type="SUPFAM" id="SSF53686">
    <property type="entry name" value="Tryptophan synthase beta subunit-like PLP-dependent enzymes"/>
    <property type="match status" value="1"/>
</dbReference>
<dbReference type="PROSITE" id="PS00165">
    <property type="entry name" value="DEHYDRATASE_SER_THR"/>
    <property type="match status" value="1"/>
</dbReference>
<evidence type="ECO:0000256" key="3">
    <source>
        <dbReference type="ARBA" id="ARBA00018679"/>
    </source>
</evidence>
<evidence type="ECO:0000256" key="5">
    <source>
        <dbReference type="ARBA" id="ARBA00022898"/>
    </source>
</evidence>
<keyword evidence="4" id="KW-0028">Amino-acid biosynthesis</keyword>
<dbReference type="GO" id="GO:0030170">
    <property type="term" value="F:pyridoxal phosphate binding"/>
    <property type="evidence" value="ECO:0007669"/>
    <property type="project" value="InterPro"/>
</dbReference>
<dbReference type="PANTHER" id="PTHR42690:SF1">
    <property type="entry name" value="THREONINE SYNTHASE-LIKE 2"/>
    <property type="match status" value="1"/>
</dbReference>
<dbReference type="EMBL" id="BMIH01000001">
    <property type="protein sequence ID" value="GGB20022.1"/>
    <property type="molecule type" value="Genomic_DNA"/>
</dbReference>
<dbReference type="GO" id="GO:0004795">
    <property type="term" value="F:threonine synthase activity"/>
    <property type="evidence" value="ECO:0007669"/>
    <property type="project" value="UniProtKB-UniRule"/>
</dbReference>
<dbReference type="AlphaFoldDB" id="A0A916SW75"/>
<dbReference type="Proteomes" id="UP000623067">
    <property type="component" value="Unassembled WGS sequence"/>
</dbReference>
<evidence type="ECO:0000256" key="8">
    <source>
        <dbReference type="ARBA" id="ARBA00049144"/>
    </source>
</evidence>
<dbReference type="EC" id="4.2.3.1" evidence="9"/>
<comment type="similarity">
    <text evidence="2">Belongs to the threonine synthase family.</text>
</comment>
<dbReference type="InterPro" id="IPR051166">
    <property type="entry name" value="Threonine_Synthase"/>
</dbReference>
<organism evidence="12 13">
    <name type="scientific">Sphingomonas metalli</name>
    <dbReference type="NCBI Taxonomy" id="1779358"/>
    <lineage>
        <taxon>Bacteria</taxon>
        <taxon>Pseudomonadati</taxon>
        <taxon>Pseudomonadota</taxon>
        <taxon>Alphaproteobacteria</taxon>
        <taxon>Sphingomonadales</taxon>
        <taxon>Sphingomonadaceae</taxon>
        <taxon>Sphingomonas</taxon>
    </lineage>
</organism>
<comment type="cofactor">
    <cofactor evidence="1 10">
        <name>pyridoxal 5'-phosphate</name>
        <dbReference type="ChEBI" id="CHEBI:597326"/>
    </cofactor>
</comment>
<comment type="catalytic activity">
    <reaction evidence="8">
        <text>O-phospho-L-homoserine + H2O = L-threonine + phosphate</text>
        <dbReference type="Rhea" id="RHEA:10840"/>
        <dbReference type="ChEBI" id="CHEBI:15377"/>
        <dbReference type="ChEBI" id="CHEBI:43474"/>
        <dbReference type="ChEBI" id="CHEBI:57590"/>
        <dbReference type="ChEBI" id="CHEBI:57926"/>
        <dbReference type="EC" id="4.2.3.1"/>
    </reaction>
</comment>
<dbReference type="InterPro" id="IPR004450">
    <property type="entry name" value="Thr_synthase-like"/>
</dbReference>
<dbReference type="InterPro" id="IPR036052">
    <property type="entry name" value="TrpB-like_PALP_sf"/>
</dbReference>
<reference evidence="12" key="1">
    <citation type="journal article" date="2014" name="Int. J. Syst. Evol. Microbiol.">
        <title>Complete genome sequence of Corynebacterium casei LMG S-19264T (=DSM 44701T), isolated from a smear-ripened cheese.</title>
        <authorList>
            <consortium name="US DOE Joint Genome Institute (JGI-PGF)"/>
            <person name="Walter F."/>
            <person name="Albersmeier A."/>
            <person name="Kalinowski J."/>
            <person name="Ruckert C."/>
        </authorList>
    </citation>
    <scope>NUCLEOTIDE SEQUENCE</scope>
    <source>
        <strain evidence="12">CGMCC 1.15330</strain>
    </source>
</reference>
<evidence type="ECO:0000256" key="6">
    <source>
        <dbReference type="ARBA" id="ARBA00023239"/>
    </source>
</evidence>
<accession>A0A916SW75</accession>
<dbReference type="PANTHER" id="PTHR42690">
    <property type="entry name" value="THREONINE SYNTHASE FAMILY MEMBER"/>
    <property type="match status" value="1"/>
</dbReference>
<evidence type="ECO:0000256" key="4">
    <source>
        <dbReference type="ARBA" id="ARBA00022605"/>
    </source>
</evidence>
<gene>
    <name evidence="12" type="primary">thrC</name>
    <name evidence="12" type="ORF">GCM10011380_06970</name>
</gene>
<dbReference type="Gene3D" id="3.90.1380.10">
    <property type="entry name" value="Threonine synthase, N-terminal domain"/>
    <property type="match status" value="1"/>
</dbReference>
<evidence type="ECO:0000259" key="11">
    <source>
        <dbReference type="Pfam" id="PF14821"/>
    </source>
</evidence>
<evidence type="ECO:0000256" key="7">
    <source>
        <dbReference type="ARBA" id="ARBA00029440"/>
    </source>
</evidence>
<proteinExistence type="inferred from homology"/>
<evidence type="ECO:0000256" key="10">
    <source>
        <dbReference type="PIRSR" id="PIRSR604450-51"/>
    </source>
</evidence>
<dbReference type="Pfam" id="PF24857">
    <property type="entry name" value="THR4_C"/>
    <property type="match status" value="1"/>
</dbReference>
<dbReference type="GO" id="GO:0009088">
    <property type="term" value="P:threonine biosynthetic process"/>
    <property type="evidence" value="ECO:0007669"/>
    <property type="project" value="UniProtKB-UniRule"/>
</dbReference>